<evidence type="ECO:0000256" key="1">
    <source>
        <dbReference type="SAM" id="Phobius"/>
    </source>
</evidence>
<reference evidence="3 4" key="1">
    <citation type="journal article" date="2016" name="Nat. Commun.">
        <title>Thousands of microbial genomes shed light on interconnected biogeochemical processes in an aquifer system.</title>
        <authorList>
            <person name="Anantharaman K."/>
            <person name="Brown C.T."/>
            <person name="Hug L.A."/>
            <person name="Sharon I."/>
            <person name="Castelle C.J."/>
            <person name="Probst A.J."/>
            <person name="Thomas B.C."/>
            <person name="Singh A."/>
            <person name="Wilkins M.J."/>
            <person name="Karaoz U."/>
            <person name="Brodie E.L."/>
            <person name="Williams K.H."/>
            <person name="Hubbard S.S."/>
            <person name="Banfield J.F."/>
        </authorList>
    </citation>
    <scope>NUCLEOTIDE SEQUENCE [LARGE SCALE GENOMIC DNA]</scope>
</reference>
<protein>
    <submittedName>
        <fullName evidence="3">Uncharacterized protein</fullName>
    </submittedName>
</protein>
<comment type="caution">
    <text evidence="3">The sequence shown here is derived from an EMBL/GenBank/DDBJ whole genome shotgun (WGS) entry which is preliminary data.</text>
</comment>
<keyword evidence="2" id="KW-0732">Signal</keyword>
<dbReference type="AlphaFoldDB" id="A0A1F8BN18"/>
<evidence type="ECO:0000313" key="4">
    <source>
        <dbReference type="Proteomes" id="UP000176725"/>
    </source>
</evidence>
<dbReference type="EMBL" id="MGHH01000004">
    <property type="protein sequence ID" value="OGM65412.1"/>
    <property type="molecule type" value="Genomic_DNA"/>
</dbReference>
<evidence type="ECO:0000256" key="2">
    <source>
        <dbReference type="SAM" id="SignalP"/>
    </source>
</evidence>
<feature type="transmembrane region" description="Helical" evidence="1">
    <location>
        <begin position="170"/>
        <end position="191"/>
    </location>
</feature>
<proteinExistence type="predicted"/>
<organism evidence="3 4">
    <name type="scientific">Candidatus Woesebacteria bacterium RIFCSPLOWO2_01_FULL_39_25</name>
    <dbReference type="NCBI Taxonomy" id="1802521"/>
    <lineage>
        <taxon>Bacteria</taxon>
        <taxon>Candidatus Woeseibacteriota</taxon>
    </lineage>
</organism>
<feature type="transmembrane region" description="Helical" evidence="1">
    <location>
        <begin position="107"/>
        <end position="130"/>
    </location>
</feature>
<gene>
    <name evidence="3" type="ORF">A2893_01710</name>
</gene>
<feature type="chain" id="PRO_5009535049" evidence="2">
    <location>
        <begin position="23"/>
        <end position="212"/>
    </location>
</feature>
<keyword evidence="1" id="KW-0472">Membrane</keyword>
<keyword evidence="1" id="KW-0812">Transmembrane</keyword>
<keyword evidence="1" id="KW-1133">Transmembrane helix</keyword>
<sequence>MLKTIVVIDSLLFLFLTSSVKAQPAIDVKTETPQEETLNTQYTQQLTLSPTIPAEQQQTTTQQQAADDQPSGQWTQMIQDMQNRMNSLDAKTQNYRTDSKITNWFSWWWQIGFWSGILLLFLWVFVGWQWTHFKFWGFGWPWPWWFFLPLFWFIPWLVIAWQWWLVWWVWWVWIWWLFPWIFWLFWWVIVFKELTISLWHRRKSSYKETLDA</sequence>
<evidence type="ECO:0000313" key="3">
    <source>
        <dbReference type="EMBL" id="OGM65412.1"/>
    </source>
</evidence>
<feature type="signal peptide" evidence="2">
    <location>
        <begin position="1"/>
        <end position="22"/>
    </location>
</feature>
<name>A0A1F8BN18_9BACT</name>
<accession>A0A1F8BN18</accession>
<dbReference type="Proteomes" id="UP000176725">
    <property type="component" value="Unassembled WGS sequence"/>
</dbReference>
<dbReference type="STRING" id="1802521.A2893_01710"/>
<feature type="transmembrane region" description="Helical" evidence="1">
    <location>
        <begin position="142"/>
        <end position="164"/>
    </location>
</feature>